<dbReference type="RefSeq" id="XP_069302762.1">
    <property type="nucleotide sequence ID" value="XM_069456099.1"/>
</dbReference>
<feature type="compositionally biased region" description="Basic and acidic residues" evidence="2">
    <location>
        <begin position="938"/>
        <end position="981"/>
    </location>
</feature>
<name>A0ABR3U889_9PLEO</name>
<evidence type="ECO:0000256" key="1">
    <source>
        <dbReference type="SAM" id="Coils"/>
    </source>
</evidence>
<gene>
    <name evidence="3" type="ORF">ACET3X_009929</name>
</gene>
<feature type="region of interest" description="Disordered" evidence="2">
    <location>
        <begin position="357"/>
        <end position="586"/>
    </location>
</feature>
<feature type="compositionally biased region" description="Polar residues" evidence="2">
    <location>
        <begin position="556"/>
        <end position="576"/>
    </location>
</feature>
<feature type="region of interest" description="Disordered" evidence="2">
    <location>
        <begin position="129"/>
        <end position="148"/>
    </location>
</feature>
<evidence type="ECO:0000256" key="2">
    <source>
        <dbReference type="SAM" id="MobiDB-lite"/>
    </source>
</evidence>
<feature type="compositionally biased region" description="Basic and acidic residues" evidence="2">
    <location>
        <begin position="849"/>
        <end position="861"/>
    </location>
</feature>
<dbReference type="EMBL" id="JBHGVX010000010">
    <property type="protein sequence ID" value="KAL1792178.1"/>
    <property type="molecule type" value="Genomic_DNA"/>
</dbReference>
<feature type="region of interest" description="Disordered" evidence="2">
    <location>
        <begin position="849"/>
        <end position="981"/>
    </location>
</feature>
<evidence type="ECO:0000313" key="3">
    <source>
        <dbReference type="EMBL" id="KAL1792178.1"/>
    </source>
</evidence>
<comment type="caution">
    <text evidence="3">The sequence shown here is derived from an EMBL/GenBank/DDBJ whole genome shotgun (WGS) entry which is preliminary data.</text>
</comment>
<evidence type="ECO:0000313" key="4">
    <source>
        <dbReference type="Proteomes" id="UP001578633"/>
    </source>
</evidence>
<feature type="compositionally biased region" description="Basic and acidic residues" evidence="2">
    <location>
        <begin position="916"/>
        <end position="927"/>
    </location>
</feature>
<protein>
    <submittedName>
        <fullName evidence="3">Uncharacterized protein</fullName>
    </submittedName>
</protein>
<proteinExistence type="predicted"/>
<keyword evidence="4" id="KW-1185">Reference proteome</keyword>
<dbReference type="Proteomes" id="UP001578633">
    <property type="component" value="Chromosome 10"/>
</dbReference>
<dbReference type="GeneID" id="96090251"/>
<feature type="region of interest" description="Disordered" evidence="2">
    <location>
        <begin position="90"/>
        <end position="120"/>
    </location>
</feature>
<feature type="compositionally biased region" description="Polar residues" evidence="2">
    <location>
        <begin position="530"/>
        <end position="548"/>
    </location>
</feature>
<feature type="coiled-coil region" evidence="1">
    <location>
        <begin position="269"/>
        <end position="296"/>
    </location>
</feature>
<keyword evidence="1" id="KW-0175">Coiled coil</keyword>
<reference evidence="3 4" key="1">
    <citation type="submission" date="2024-09" db="EMBL/GenBank/DDBJ databases">
        <title>T2T genomes of carrot and Alternaria dauci and their utility for understanding host-pathogen interaction during carrot leaf blight disease.</title>
        <authorList>
            <person name="Liu W."/>
            <person name="Xu S."/>
            <person name="Ou C."/>
            <person name="Liu X."/>
            <person name="Zhuang F."/>
            <person name="Deng X.W."/>
        </authorList>
    </citation>
    <scope>NUCLEOTIDE SEQUENCE [LARGE SCALE GENOMIC DNA]</scope>
    <source>
        <strain evidence="3 4">A2016</strain>
    </source>
</reference>
<sequence length="981" mass="106749">MMSFAYKVDELLALRDSVSESAVSIEKFPDEDVIREHVLRPSASASANLSSKASNRSLRVPTPAAVVPFGPQKRPSPTPSIKRGKAEKLLKEHGSPPGIRVTAGGRIVPSDLPPLGTSRYGDNTYRTQSPLRVAPGNITQPQTQPNGNNTARIEVVGGQPVIFVGDRMFSLPAVNATNSTMPPTGPAAMDPMAKHMLDASTLATQNAQTGGALGPSRSSTHTPFAGLDLATLKTQQALKKQELRTVEQTEVLQAGHQNEAWRASMIEKKRCLIVELDALRKQIAASESENSTAQQGAFSGANTLGSALMPTFGPQYQPGFAPPMYPFAAAPYSSVPMFQPQAQPFSQFPNFSAVEPTPFVPAATNPPHSPPGSASRRSRAIEIKPPPPEEVKRGSILNPKSPTYEPVAKSNTTQGAVPPTSSPEKRSPWRAQDQQGQGKLDRRASSQKHSLSSVDTMDFFPTNTHEHSSTRVAPQAKETGHSSDENTAVPSTPEKHWPASPWNGGDSGRSRQNEPAPKLTSWPEAFGKQPSMTSVQQPASEQPFSTLTERAPTTGAKMSTSASSSFMAPRTSSDQRTGTDKNWPFHGKPVTYVPSTYQEGYQAGYDHVGIPDSPEVLQGYIQGLLHFLTDESKKRQAGYQRGVDSRTPSLRALVAGSLPQDSAVSTSFNYNNANGGQENVRSAKGNLLDDVRRDSGYGQQGNIKEIPVHYMARNEGIPERHGIASTAQHLNPPMMVPRRLASTYRQAAFPSMEDDASRGTKNPVDFSRTNNPLDNVVVQHAFGNQTQNRNYGTPVNSKRFYSTPKKLSLSELDTHGAPVPRHFGNHRLSGLDGAMDDLSEMINDTHIDEHRSSVAVDHRSAETPVSMEYEESSASCFKVPSSKGKQKATSSPTKAADAERTTATSSPANPPSSPKKSGEHSPAKAKLEQVTNKFRRSKKDDPRTMSPDERHKRSDKWRQRFRDLKRTEIEEIEAHRRNSRT</sequence>
<organism evidence="3 4">
    <name type="scientific">Alternaria dauci</name>
    <dbReference type="NCBI Taxonomy" id="48095"/>
    <lineage>
        <taxon>Eukaryota</taxon>
        <taxon>Fungi</taxon>
        <taxon>Dikarya</taxon>
        <taxon>Ascomycota</taxon>
        <taxon>Pezizomycotina</taxon>
        <taxon>Dothideomycetes</taxon>
        <taxon>Pleosporomycetidae</taxon>
        <taxon>Pleosporales</taxon>
        <taxon>Pleosporineae</taxon>
        <taxon>Pleosporaceae</taxon>
        <taxon>Alternaria</taxon>
        <taxon>Alternaria sect. Porri</taxon>
    </lineage>
</organism>
<accession>A0ABR3U889</accession>
<feature type="compositionally biased region" description="Basic and acidic residues" evidence="2">
    <location>
        <begin position="379"/>
        <end position="393"/>
    </location>
</feature>
<feature type="compositionally biased region" description="Polar residues" evidence="2">
    <location>
        <begin position="137"/>
        <end position="148"/>
    </location>
</feature>